<dbReference type="GO" id="GO:0003924">
    <property type="term" value="F:GTPase activity"/>
    <property type="evidence" value="ECO:0007669"/>
    <property type="project" value="InterPro"/>
</dbReference>
<dbReference type="InterPro" id="IPR003578">
    <property type="entry name" value="Small_GTPase_Rho"/>
</dbReference>
<comment type="caution">
    <text evidence="4">The sequence shown here is derived from an EMBL/GenBank/DDBJ whole genome shotgun (WGS) entry which is preliminary data.</text>
</comment>
<evidence type="ECO:0000256" key="1">
    <source>
        <dbReference type="ARBA" id="ARBA00022481"/>
    </source>
</evidence>
<dbReference type="GO" id="GO:0007264">
    <property type="term" value="P:small GTPase-mediated signal transduction"/>
    <property type="evidence" value="ECO:0007669"/>
    <property type="project" value="InterPro"/>
</dbReference>
<dbReference type="SUPFAM" id="SSF52540">
    <property type="entry name" value="P-loop containing nucleoside triphosphate hydrolases"/>
    <property type="match status" value="1"/>
</dbReference>
<dbReference type="InterPro" id="IPR027417">
    <property type="entry name" value="P-loop_NTPase"/>
</dbReference>
<dbReference type="AlphaFoldDB" id="A0A8H6XQC5"/>
<sequence>MSPNIKKLVVLGDGAVGKGHSPPTLYPLYLTTMMLMSVLRREYTNLRFGILVAGEDYDRLRPLAYPQTDVFLVCFKVIWPISFENVRDKWIPEIRHHCRDVPFLIVGTQIDLRDDLDVLKKLAGLKQRFVTTEEGERLAYELGAVKYVECSALTQEGLNDVFEEVRNFFTSLRWR</sequence>
<keyword evidence="2" id="KW-0547">Nucleotide-binding</keyword>
<dbReference type="SMART" id="SM00175">
    <property type="entry name" value="RAB"/>
    <property type="match status" value="1"/>
</dbReference>
<gene>
    <name evidence="4" type="ORF">MSAN_01935800</name>
</gene>
<dbReference type="Gene3D" id="3.40.50.300">
    <property type="entry name" value="P-loop containing nucleotide triphosphate hydrolases"/>
    <property type="match status" value="1"/>
</dbReference>
<organism evidence="4 5">
    <name type="scientific">Mycena sanguinolenta</name>
    <dbReference type="NCBI Taxonomy" id="230812"/>
    <lineage>
        <taxon>Eukaryota</taxon>
        <taxon>Fungi</taxon>
        <taxon>Dikarya</taxon>
        <taxon>Basidiomycota</taxon>
        <taxon>Agaricomycotina</taxon>
        <taxon>Agaricomycetes</taxon>
        <taxon>Agaricomycetidae</taxon>
        <taxon>Agaricales</taxon>
        <taxon>Marasmiineae</taxon>
        <taxon>Mycenaceae</taxon>
        <taxon>Mycena</taxon>
    </lineage>
</organism>
<name>A0A8H6XQC5_9AGAR</name>
<dbReference type="PROSITE" id="PS51420">
    <property type="entry name" value="RHO"/>
    <property type="match status" value="1"/>
</dbReference>
<dbReference type="InterPro" id="IPR005225">
    <property type="entry name" value="Small_GTP-bd"/>
</dbReference>
<keyword evidence="5" id="KW-1185">Reference proteome</keyword>
<evidence type="ECO:0000256" key="2">
    <source>
        <dbReference type="ARBA" id="ARBA00022741"/>
    </source>
</evidence>
<dbReference type="PROSITE" id="PS51421">
    <property type="entry name" value="RAS"/>
    <property type="match status" value="1"/>
</dbReference>
<keyword evidence="1" id="KW-0488">Methylation</keyword>
<evidence type="ECO:0000313" key="5">
    <source>
        <dbReference type="Proteomes" id="UP000623467"/>
    </source>
</evidence>
<evidence type="ECO:0000256" key="3">
    <source>
        <dbReference type="ARBA" id="ARBA00023134"/>
    </source>
</evidence>
<accession>A0A8H6XQC5</accession>
<dbReference type="OrthoDB" id="2856475at2759"/>
<dbReference type="PRINTS" id="PR00449">
    <property type="entry name" value="RASTRNSFRMNG"/>
</dbReference>
<dbReference type="NCBIfam" id="TIGR00231">
    <property type="entry name" value="small_GTP"/>
    <property type="match status" value="1"/>
</dbReference>
<dbReference type="Proteomes" id="UP000623467">
    <property type="component" value="Unassembled WGS sequence"/>
</dbReference>
<dbReference type="PROSITE" id="PS51419">
    <property type="entry name" value="RAB"/>
    <property type="match status" value="1"/>
</dbReference>
<dbReference type="SMART" id="SM00173">
    <property type="entry name" value="RAS"/>
    <property type="match status" value="1"/>
</dbReference>
<dbReference type="SMART" id="SM00174">
    <property type="entry name" value="RHO"/>
    <property type="match status" value="1"/>
</dbReference>
<proteinExistence type="predicted"/>
<protein>
    <submittedName>
        <fullName evidence="4">Small GTPase Cdc42</fullName>
    </submittedName>
</protein>
<dbReference type="GO" id="GO:0005525">
    <property type="term" value="F:GTP binding"/>
    <property type="evidence" value="ECO:0007669"/>
    <property type="project" value="UniProtKB-KW"/>
</dbReference>
<evidence type="ECO:0000313" key="4">
    <source>
        <dbReference type="EMBL" id="KAF7344539.1"/>
    </source>
</evidence>
<dbReference type="EMBL" id="JACAZH010000021">
    <property type="protein sequence ID" value="KAF7344539.1"/>
    <property type="molecule type" value="Genomic_DNA"/>
</dbReference>
<dbReference type="InterPro" id="IPR001806">
    <property type="entry name" value="Small_GTPase"/>
</dbReference>
<dbReference type="PANTHER" id="PTHR24072">
    <property type="entry name" value="RHO FAMILY GTPASE"/>
    <property type="match status" value="1"/>
</dbReference>
<keyword evidence="3" id="KW-0342">GTP-binding</keyword>
<dbReference type="Pfam" id="PF00071">
    <property type="entry name" value="Ras"/>
    <property type="match status" value="1"/>
</dbReference>
<reference evidence="4" key="1">
    <citation type="submission" date="2020-05" db="EMBL/GenBank/DDBJ databases">
        <title>Mycena genomes resolve the evolution of fungal bioluminescence.</title>
        <authorList>
            <person name="Tsai I.J."/>
        </authorList>
    </citation>
    <scope>NUCLEOTIDE SEQUENCE</scope>
    <source>
        <strain evidence="4">160909Yilan</strain>
    </source>
</reference>